<sequence>MRSGFKYTDSSWFHPVNPHLTSLPFPSPSPTTMLQDNLAGPSSPHSSHLSQLDFPPLPLQKTPPASTWSKRSWMWGQKGDQPSTVSTKRSWQSLLPDFLKGSKEPQLSPPLGPLSSATSSPEFPAHNSIAGRTQDTTPN</sequence>
<dbReference type="EMBL" id="JAUEPT010000008">
    <property type="protein sequence ID" value="KAK0449363.1"/>
    <property type="molecule type" value="Genomic_DNA"/>
</dbReference>
<name>A0AA39JV43_9AGAR</name>
<keyword evidence="3" id="KW-1185">Reference proteome</keyword>
<accession>A0AA39JV43</accession>
<gene>
    <name evidence="2" type="ORF">EV421DRAFT_1900052</name>
</gene>
<proteinExistence type="predicted"/>
<comment type="caution">
    <text evidence="2">The sequence shown here is derived from an EMBL/GenBank/DDBJ whole genome shotgun (WGS) entry which is preliminary data.</text>
</comment>
<evidence type="ECO:0000313" key="2">
    <source>
        <dbReference type="EMBL" id="KAK0449363.1"/>
    </source>
</evidence>
<feature type="compositionally biased region" description="Low complexity" evidence="1">
    <location>
        <begin position="24"/>
        <end position="34"/>
    </location>
</feature>
<evidence type="ECO:0000313" key="3">
    <source>
        <dbReference type="Proteomes" id="UP001175226"/>
    </source>
</evidence>
<feature type="region of interest" description="Disordered" evidence="1">
    <location>
        <begin position="24"/>
        <end position="139"/>
    </location>
</feature>
<reference evidence="2" key="1">
    <citation type="submission" date="2023-06" db="EMBL/GenBank/DDBJ databases">
        <authorList>
            <consortium name="Lawrence Berkeley National Laboratory"/>
            <person name="Ahrendt S."/>
            <person name="Sahu N."/>
            <person name="Indic B."/>
            <person name="Wong-Bajracharya J."/>
            <person name="Merenyi Z."/>
            <person name="Ke H.-M."/>
            <person name="Monk M."/>
            <person name="Kocsube S."/>
            <person name="Drula E."/>
            <person name="Lipzen A."/>
            <person name="Balint B."/>
            <person name="Henrissat B."/>
            <person name="Andreopoulos B."/>
            <person name="Martin F.M."/>
            <person name="Harder C.B."/>
            <person name="Rigling D."/>
            <person name="Ford K.L."/>
            <person name="Foster G.D."/>
            <person name="Pangilinan J."/>
            <person name="Papanicolaou A."/>
            <person name="Barry K."/>
            <person name="LaButti K."/>
            <person name="Viragh M."/>
            <person name="Koriabine M."/>
            <person name="Yan M."/>
            <person name="Riley R."/>
            <person name="Champramary S."/>
            <person name="Plett K.L."/>
            <person name="Tsai I.J."/>
            <person name="Slot J."/>
            <person name="Sipos G."/>
            <person name="Plett J."/>
            <person name="Nagy L.G."/>
            <person name="Grigoriev I.V."/>
        </authorList>
    </citation>
    <scope>NUCLEOTIDE SEQUENCE</scope>
    <source>
        <strain evidence="2">FPL87.14</strain>
    </source>
</reference>
<evidence type="ECO:0000256" key="1">
    <source>
        <dbReference type="SAM" id="MobiDB-lite"/>
    </source>
</evidence>
<feature type="compositionally biased region" description="Low complexity" evidence="1">
    <location>
        <begin position="41"/>
        <end position="52"/>
    </location>
</feature>
<feature type="compositionally biased region" description="Polar residues" evidence="1">
    <location>
        <begin position="80"/>
        <end position="93"/>
    </location>
</feature>
<organism evidence="2 3">
    <name type="scientific">Armillaria borealis</name>
    <dbReference type="NCBI Taxonomy" id="47425"/>
    <lineage>
        <taxon>Eukaryota</taxon>
        <taxon>Fungi</taxon>
        <taxon>Dikarya</taxon>
        <taxon>Basidiomycota</taxon>
        <taxon>Agaricomycotina</taxon>
        <taxon>Agaricomycetes</taxon>
        <taxon>Agaricomycetidae</taxon>
        <taxon>Agaricales</taxon>
        <taxon>Marasmiineae</taxon>
        <taxon>Physalacriaceae</taxon>
        <taxon>Armillaria</taxon>
    </lineage>
</organism>
<dbReference type="Proteomes" id="UP001175226">
    <property type="component" value="Unassembled WGS sequence"/>
</dbReference>
<feature type="compositionally biased region" description="Polar residues" evidence="1">
    <location>
        <begin position="130"/>
        <end position="139"/>
    </location>
</feature>
<protein>
    <submittedName>
        <fullName evidence="2">Uncharacterized protein</fullName>
    </submittedName>
</protein>
<dbReference type="AlphaFoldDB" id="A0AA39JV43"/>